<proteinExistence type="evidence at transcript level"/>
<protein>
    <submittedName>
        <fullName evidence="3">Predicted protein</fullName>
    </submittedName>
</protein>
<dbReference type="AlphaFoldDB" id="F2D084"/>
<feature type="region of interest" description="Disordered" evidence="1">
    <location>
        <begin position="77"/>
        <end position="101"/>
    </location>
</feature>
<dbReference type="EMBL" id="AK357291">
    <property type="protein sequence ID" value="BAJ88505.1"/>
    <property type="molecule type" value="mRNA"/>
</dbReference>
<evidence type="ECO:0000256" key="2">
    <source>
        <dbReference type="SAM" id="Phobius"/>
    </source>
</evidence>
<reference evidence="3" key="1">
    <citation type="journal article" date="2011" name="Plant Physiol.">
        <title>Comprehensive sequence analysis of 24,783 barley full-length cDNAs derived from 12 clone libraries.</title>
        <authorList>
            <person name="Matsumoto T."/>
            <person name="Tanaka T."/>
            <person name="Sakai H."/>
            <person name="Amano N."/>
            <person name="Kanamori H."/>
            <person name="Kurita K."/>
            <person name="Kikuta A."/>
            <person name="Kamiya K."/>
            <person name="Yamamoto M."/>
            <person name="Ikawa H."/>
            <person name="Fujii N."/>
            <person name="Hori K."/>
            <person name="Itoh T."/>
            <person name="Sato K."/>
        </authorList>
    </citation>
    <scope>NUCLEOTIDE SEQUENCE</scope>
    <source>
        <tissue evidence="3">Leaf</tissue>
    </source>
</reference>
<feature type="compositionally biased region" description="Low complexity" evidence="1">
    <location>
        <begin position="16"/>
        <end position="25"/>
    </location>
</feature>
<feature type="transmembrane region" description="Helical" evidence="2">
    <location>
        <begin position="200"/>
        <end position="220"/>
    </location>
</feature>
<keyword evidence="2" id="KW-1133">Transmembrane helix</keyword>
<keyword evidence="2" id="KW-0472">Membrane</keyword>
<keyword evidence="2" id="KW-0812">Transmembrane</keyword>
<sequence length="221" mass="23632">MVILSKNWSRPKPMPSWASSGHSGSSSSTTSWYLVSSSLILAFFSSGSVSSCVSGIRSIISRIFLRSVLRSWSVIRTGPSSSESESESALRGPPPITSRPALGSLARSARARAASAGPRLGLDRGQEPKLKTGRAWGACELGCSARLRQNVEQVAGREQRSAIASLLCAPWLLVLFYSSAGGRFSWPPMPRELAYEFGTGFAAVTILMPNLLRLVCLGLGR</sequence>
<feature type="transmembrane region" description="Helical" evidence="2">
    <location>
        <begin position="162"/>
        <end position="180"/>
    </location>
</feature>
<evidence type="ECO:0000313" key="3">
    <source>
        <dbReference type="EMBL" id="BAJ88505.1"/>
    </source>
</evidence>
<organism evidence="3">
    <name type="scientific">Hordeum vulgare subsp. vulgare</name>
    <name type="common">Domesticated barley</name>
    <dbReference type="NCBI Taxonomy" id="112509"/>
    <lineage>
        <taxon>Eukaryota</taxon>
        <taxon>Viridiplantae</taxon>
        <taxon>Streptophyta</taxon>
        <taxon>Embryophyta</taxon>
        <taxon>Tracheophyta</taxon>
        <taxon>Spermatophyta</taxon>
        <taxon>Magnoliopsida</taxon>
        <taxon>Liliopsida</taxon>
        <taxon>Poales</taxon>
        <taxon>Poaceae</taxon>
        <taxon>BOP clade</taxon>
        <taxon>Pooideae</taxon>
        <taxon>Triticodae</taxon>
        <taxon>Triticeae</taxon>
        <taxon>Hordeinae</taxon>
        <taxon>Hordeum</taxon>
    </lineage>
</organism>
<feature type="region of interest" description="Disordered" evidence="1">
    <location>
        <begin position="1"/>
        <end position="25"/>
    </location>
</feature>
<accession>F2D084</accession>
<evidence type="ECO:0000256" key="1">
    <source>
        <dbReference type="SAM" id="MobiDB-lite"/>
    </source>
</evidence>
<name>F2D084_HORVV</name>